<name>A0A3S4TVQ0_9PAST</name>
<protein>
    <submittedName>
        <fullName evidence="2">Uncharacterized protein</fullName>
    </submittedName>
</protein>
<proteinExistence type="predicted"/>
<gene>
    <name evidence="2" type="ORF">NCTC8284_02234</name>
</gene>
<accession>A0A3S4TVQ0</accession>
<keyword evidence="1" id="KW-0812">Transmembrane</keyword>
<evidence type="ECO:0000256" key="1">
    <source>
        <dbReference type="SAM" id="Phobius"/>
    </source>
</evidence>
<reference evidence="2 3" key="1">
    <citation type="submission" date="2018-12" db="EMBL/GenBank/DDBJ databases">
        <authorList>
            <consortium name="Pathogen Informatics"/>
        </authorList>
    </citation>
    <scope>NUCLEOTIDE SEQUENCE [LARGE SCALE GENOMIC DNA]</scope>
    <source>
        <strain evidence="2 3">NCTC8284</strain>
    </source>
</reference>
<keyword evidence="1" id="KW-1133">Transmembrane helix</keyword>
<dbReference type="KEGG" id="rpne:NCTC8284_02234"/>
<keyword evidence="1" id="KW-0472">Membrane</keyword>
<evidence type="ECO:0000313" key="3">
    <source>
        <dbReference type="Proteomes" id="UP000278733"/>
    </source>
</evidence>
<organism evidence="2 3">
    <name type="scientific">Rodentibacter pneumotropicus</name>
    <dbReference type="NCBI Taxonomy" id="758"/>
    <lineage>
        <taxon>Bacteria</taxon>
        <taxon>Pseudomonadati</taxon>
        <taxon>Pseudomonadota</taxon>
        <taxon>Gammaproteobacteria</taxon>
        <taxon>Pasteurellales</taxon>
        <taxon>Pasteurellaceae</taxon>
        <taxon>Rodentibacter</taxon>
    </lineage>
</organism>
<feature type="transmembrane region" description="Helical" evidence="1">
    <location>
        <begin position="12"/>
        <end position="29"/>
    </location>
</feature>
<dbReference type="AlphaFoldDB" id="A0A3S4TVQ0"/>
<dbReference type="Proteomes" id="UP000278733">
    <property type="component" value="Chromosome"/>
</dbReference>
<dbReference type="EMBL" id="LR134405">
    <property type="protein sequence ID" value="VEH67048.1"/>
    <property type="molecule type" value="Genomic_DNA"/>
</dbReference>
<evidence type="ECO:0000313" key="2">
    <source>
        <dbReference type="EMBL" id="VEH67048.1"/>
    </source>
</evidence>
<sequence length="43" mass="4842">MSTQRKTIMQDVINGLLVVLVPMLLGYLLKVKNKTISSKLIKL</sequence>